<dbReference type="PANTHER" id="PTHR34558:SF4">
    <property type="entry name" value="TRANSMEMBRANE PROTEIN"/>
    <property type="match status" value="1"/>
</dbReference>
<keyword evidence="1" id="KW-0812">Transmembrane</keyword>
<evidence type="ECO:0000256" key="2">
    <source>
        <dbReference type="SAM" id="SignalP"/>
    </source>
</evidence>
<proteinExistence type="predicted"/>
<sequence>MNKVFLVSLTVIITHIFLLATAQEPSGAPLKVKHERQVHQSYHKIEESEIAEGPDIRRMGKHHSHSSDMAGGGAIVGGLVTATFAVVFCYLRVTSKKDGGDGVVDPLYK</sequence>
<keyword evidence="1" id="KW-1133">Transmembrane helix</keyword>
<evidence type="ECO:0000313" key="4">
    <source>
        <dbReference type="Proteomes" id="UP001157006"/>
    </source>
</evidence>
<dbReference type="AlphaFoldDB" id="A0AAV0Z346"/>
<dbReference type="PANTHER" id="PTHR34558">
    <property type="entry name" value="EXPRESSED PROTEIN"/>
    <property type="match status" value="1"/>
</dbReference>
<keyword evidence="2" id="KW-0732">Signal</keyword>
<name>A0AAV0Z346_VICFA</name>
<feature type="signal peptide" evidence="2">
    <location>
        <begin position="1"/>
        <end position="22"/>
    </location>
</feature>
<evidence type="ECO:0008006" key="5">
    <source>
        <dbReference type="Google" id="ProtNLM"/>
    </source>
</evidence>
<gene>
    <name evidence="3" type="ORF">VFH_I053880</name>
</gene>
<keyword evidence="4" id="KW-1185">Reference proteome</keyword>
<evidence type="ECO:0000313" key="3">
    <source>
        <dbReference type="EMBL" id="CAI8592694.1"/>
    </source>
</evidence>
<organism evidence="3 4">
    <name type="scientific">Vicia faba</name>
    <name type="common">Broad bean</name>
    <name type="synonym">Faba vulgaris</name>
    <dbReference type="NCBI Taxonomy" id="3906"/>
    <lineage>
        <taxon>Eukaryota</taxon>
        <taxon>Viridiplantae</taxon>
        <taxon>Streptophyta</taxon>
        <taxon>Embryophyta</taxon>
        <taxon>Tracheophyta</taxon>
        <taxon>Spermatophyta</taxon>
        <taxon>Magnoliopsida</taxon>
        <taxon>eudicotyledons</taxon>
        <taxon>Gunneridae</taxon>
        <taxon>Pentapetalae</taxon>
        <taxon>rosids</taxon>
        <taxon>fabids</taxon>
        <taxon>Fabales</taxon>
        <taxon>Fabaceae</taxon>
        <taxon>Papilionoideae</taxon>
        <taxon>50 kb inversion clade</taxon>
        <taxon>NPAAA clade</taxon>
        <taxon>Hologalegina</taxon>
        <taxon>IRL clade</taxon>
        <taxon>Fabeae</taxon>
        <taxon>Vicia</taxon>
    </lineage>
</organism>
<dbReference type="Proteomes" id="UP001157006">
    <property type="component" value="Chromosome 1S"/>
</dbReference>
<reference evidence="3 4" key="1">
    <citation type="submission" date="2023-01" db="EMBL/GenBank/DDBJ databases">
        <authorList>
            <person name="Kreplak J."/>
        </authorList>
    </citation>
    <scope>NUCLEOTIDE SEQUENCE [LARGE SCALE GENOMIC DNA]</scope>
</reference>
<dbReference type="EMBL" id="OX451735">
    <property type="protein sequence ID" value="CAI8592694.1"/>
    <property type="molecule type" value="Genomic_DNA"/>
</dbReference>
<protein>
    <recommendedName>
        <fullName evidence="5">Transmembrane protein</fullName>
    </recommendedName>
</protein>
<feature type="chain" id="PRO_5043628558" description="Transmembrane protein" evidence="2">
    <location>
        <begin position="23"/>
        <end position="109"/>
    </location>
</feature>
<evidence type="ECO:0000256" key="1">
    <source>
        <dbReference type="SAM" id="Phobius"/>
    </source>
</evidence>
<keyword evidence="1" id="KW-0472">Membrane</keyword>
<accession>A0AAV0Z346</accession>
<feature type="transmembrane region" description="Helical" evidence="1">
    <location>
        <begin position="69"/>
        <end position="91"/>
    </location>
</feature>